<dbReference type="EMBL" id="BAAAZR010000036">
    <property type="protein sequence ID" value="GAA3834586.1"/>
    <property type="molecule type" value="Genomic_DNA"/>
</dbReference>
<dbReference type="RefSeq" id="WP_344949181.1">
    <property type="nucleotide sequence ID" value="NZ_BAAAZR010000036.1"/>
</dbReference>
<name>A0ABP7J5W1_9ACTN</name>
<feature type="compositionally biased region" description="Low complexity" evidence="1">
    <location>
        <begin position="209"/>
        <end position="221"/>
    </location>
</feature>
<evidence type="ECO:0000256" key="1">
    <source>
        <dbReference type="SAM" id="MobiDB-lite"/>
    </source>
</evidence>
<sequence length="257" mass="27214">MTEYSSNQGSGTTARQTGHNTGTADRAKEAVGEVAGTAKQQATVVASEAKTQAGQAIGHLRNRAAKEADTQAQKAAQGIRQWADDLANMADNGKPDSPVRTVTHQVADTSRRAADYLEEHGIAGVAEDVQQFARRRPGLFLAGAVAAGFLVGRLAKTGVNAGKEDQETTERRGWQGTGQGYDRGYTSPAGETGYTSEPYATQVREEYIVQQPGQGTVTQPGHARPYTGSALGGIQDPPSTMPGTTETRWPDAGEERR</sequence>
<feature type="compositionally biased region" description="Basic and acidic residues" evidence="1">
    <location>
        <begin position="162"/>
        <end position="173"/>
    </location>
</feature>
<feature type="compositionally biased region" description="Basic and acidic residues" evidence="1">
    <location>
        <begin position="248"/>
        <end position="257"/>
    </location>
</feature>
<comment type="caution">
    <text evidence="2">The sequence shown here is derived from an EMBL/GenBank/DDBJ whole genome shotgun (WGS) entry which is preliminary data.</text>
</comment>
<proteinExistence type="predicted"/>
<gene>
    <name evidence="2" type="ORF">GCM10022226_65030</name>
</gene>
<evidence type="ECO:0008006" key="4">
    <source>
        <dbReference type="Google" id="ProtNLM"/>
    </source>
</evidence>
<reference evidence="3" key="1">
    <citation type="journal article" date="2019" name="Int. J. Syst. Evol. Microbiol.">
        <title>The Global Catalogue of Microorganisms (GCM) 10K type strain sequencing project: providing services to taxonomists for standard genome sequencing and annotation.</title>
        <authorList>
            <consortium name="The Broad Institute Genomics Platform"/>
            <consortium name="The Broad Institute Genome Sequencing Center for Infectious Disease"/>
            <person name="Wu L."/>
            <person name="Ma J."/>
        </authorList>
    </citation>
    <scope>NUCLEOTIDE SEQUENCE [LARGE SCALE GENOMIC DNA]</scope>
    <source>
        <strain evidence="3">JCM 16908</strain>
    </source>
</reference>
<feature type="compositionally biased region" description="Polar residues" evidence="1">
    <location>
        <begin position="1"/>
        <end position="23"/>
    </location>
</feature>
<feature type="compositionally biased region" description="Polar residues" evidence="1">
    <location>
        <begin position="237"/>
        <end position="247"/>
    </location>
</feature>
<protein>
    <recommendedName>
        <fullName evidence="4">DUF3618 domain-containing protein</fullName>
    </recommendedName>
</protein>
<keyword evidence="3" id="KW-1185">Reference proteome</keyword>
<accession>A0ABP7J5W1</accession>
<evidence type="ECO:0000313" key="2">
    <source>
        <dbReference type="EMBL" id="GAA3834586.1"/>
    </source>
</evidence>
<feature type="region of interest" description="Disordered" evidence="1">
    <location>
        <begin position="160"/>
        <end position="257"/>
    </location>
</feature>
<feature type="region of interest" description="Disordered" evidence="1">
    <location>
        <begin position="1"/>
        <end position="42"/>
    </location>
</feature>
<organism evidence="2 3">
    <name type="scientific">Sphaerisporangium flaviroseum</name>
    <dbReference type="NCBI Taxonomy" id="509199"/>
    <lineage>
        <taxon>Bacteria</taxon>
        <taxon>Bacillati</taxon>
        <taxon>Actinomycetota</taxon>
        <taxon>Actinomycetes</taxon>
        <taxon>Streptosporangiales</taxon>
        <taxon>Streptosporangiaceae</taxon>
        <taxon>Sphaerisporangium</taxon>
    </lineage>
</organism>
<evidence type="ECO:0000313" key="3">
    <source>
        <dbReference type="Proteomes" id="UP001500888"/>
    </source>
</evidence>
<dbReference type="Proteomes" id="UP001500888">
    <property type="component" value="Unassembled WGS sequence"/>
</dbReference>